<proteinExistence type="predicted"/>
<gene>
    <name evidence="2" type="primary">LOC108052675</name>
</gene>
<feature type="non-terminal residue" evidence="2">
    <location>
        <position position="492"/>
    </location>
</feature>
<organism evidence="2">
    <name type="scientific">Drosophila rhopaloa</name>
    <name type="common">Fruit fly</name>
    <dbReference type="NCBI Taxonomy" id="1041015"/>
    <lineage>
        <taxon>Eukaryota</taxon>
        <taxon>Metazoa</taxon>
        <taxon>Ecdysozoa</taxon>
        <taxon>Arthropoda</taxon>
        <taxon>Hexapoda</taxon>
        <taxon>Insecta</taxon>
        <taxon>Pterygota</taxon>
        <taxon>Neoptera</taxon>
        <taxon>Endopterygota</taxon>
        <taxon>Diptera</taxon>
        <taxon>Brachycera</taxon>
        <taxon>Muscomorpha</taxon>
        <taxon>Ephydroidea</taxon>
        <taxon>Drosophilidae</taxon>
        <taxon>Drosophila</taxon>
        <taxon>Sophophora</taxon>
    </lineage>
</organism>
<sequence>MHELIGKYSHPDMDVDMLKDQLKRGSYMSALGPPTPGASAPSPFLMPAEFYKSLFASAVLQQQQQHKLFAGAPSPSPGPSLSPSSGRSHPPSNLLFSTAAAVAHCVAEDGEVKTELEEPDQETETETREIAGEDEEQKPSNGKNPTRNKPHNNNGYSWSTSNNNEVVSNNTNNNNHPTTPPTPPNEASATQATSVSAINLNQAQPASQTRPNFGSSVKSPPTEPDAVTAATCKSQENNSSSNPHSGQPHNPHSDPGPVQTPSSNPTAAAVAAAAAAAAAANMPIGGVQGQNPTQGLVHWMSAVMAEHMTGQTHHDPGAVGMHYMWNGNVDHAKDISDYNLWPPTPRSHQHASEHHPMSLKQEYEAKMNDHHHNNLQKGHFLDDNRLEHHAVTGQGGLGLGASNSIGGGGGGGGGGGSVGGNSSLGAGSHHAAAAAHHHNQAVAAASAAALLVVPQPINASKMGGPGGVASVAGGHAAGGGSGRKYQCKMCPQ</sequence>
<feature type="compositionally biased region" description="Polar residues" evidence="1">
    <location>
        <begin position="187"/>
        <end position="219"/>
    </location>
</feature>
<name>A0A6P4FSH8_DRORH</name>
<dbReference type="AlphaFoldDB" id="A0A6P4FSH8"/>
<feature type="region of interest" description="Disordered" evidence="1">
    <location>
        <begin position="411"/>
        <end position="433"/>
    </location>
</feature>
<feature type="compositionally biased region" description="Low complexity" evidence="1">
    <location>
        <begin position="81"/>
        <end position="92"/>
    </location>
</feature>
<dbReference type="OrthoDB" id="6077919at2759"/>
<evidence type="ECO:0000313" key="2">
    <source>
        <dbReference type="RefSeq" id="XP_016990608.1"/>
    </source>
</evidence>
<dbReference type="RefSeq" id="XP_016990608.1">
    <property type="nucleotide sequence ID" value="XM_017135119.1"/>
</dbReference>
<protein>
    <submittedName>
        <fullName evidence="2">Zinc finger protein rotund-like</fullName>
    </submittedName>
</protein>
<reference evidence="2" key="1">
    <citation type="submission" date="2025-08" db="UniProtKB">
        <authorList>
            <consortium name="RefSeq"/>
        </authorList>
    </citation>
    <scope>IDENTIFICATION</scope>
</reference>
<accession>A0A6P4FSH8</accession>
<feature type="region of interest" description="Disordered" evidence="1">
    <location>
        <begin position="69"/>
        <end position="93"/>
    </location>
</feature>
<feature type="compositionally biased region" description="Low complexity" evidence="1">
    <location>
        <begin position="160"/>
        <end position="177"/>
    </location>
</feature>
<feature type="compositionally biased region" description="Low complexity" evidence="1">
    <location>
        <begin position="420"/>
        <end position="433"/>
    </location>
</feature>
<feature type="compositionally biased region" description="Polar residues" evidence="1">
    <location>
        <begin position="231"/>
        <end position="250"/>
    </location>
</feature>
<evidence type="ECO:0000256" key="1">
    <source>
        <dbReference type="SAM" id="MobiDB-lite"/>
    </source>
</evidence>
<feature type="region of interest" description="Disordered" evidence="1">
    <location>
        <begin position="111"/>
        <end position="267"/>
    </location>
</feature>
<feature type="compositionally biased region" description="Polar residues" evidence="1">
    <location>
        <begin position="139"/>
        <end position="159"/>
    </location>
</feature>